<reference evidence="3" key="1">
    <citation type="submission" date="2016-10" db="EMBL/GenBank/DDBJ databases">
        <title>The complete genome sequence of the rumen bacterium Butyrivibrio hungatei MB2003.</title>
        <authorList>
            <person name="Palevich N."/>
            <person name="Kelly W.J."/>
            <person name="Leahy S.C."/>
            <person name="Altermann E."/>
            <person name="Rakonjac J."/>
            <person name="Attwood G.T."/>
        </authorList>
    </citation>
    <scope>NUCLEOTIDE SEQUENCE [LARGE SCALE GENOMIC DNA]</scope>
    <source>
        <strain evidence="3">MB2003</strain>
    </source>
</reference>
<feature type="transmembrane region" description="Helical" evidence="1">
    <location>
        <begin position="193"/>
        <end position="216"/>
    </location>
</feature>
<accession>A0A1D9NZ95</accession>
<name>A0A1D9NZ95_9FIRM</name>
<proteinExistence type="predicted"/>
<organism evidence="2 3">
    <name type="scientific">Butyrivibrio hungatei</name>
    <dbReference type="NCBI Taxonomy" id="185008"/>
    <lineage>
        <taxon>Bacteria</taxon>
        <taxon>Bacillati</taxon>
        <taxon>Bacillota</taxon>
        <taxon>Clostridia</taxon>
        <taxon>Lachnospirales</taxon>
        <taxon>Lachnospiraceae</taxon>
        <taxon>Butyrivibrio</taxon>
    </lineage>
</organism>
<dbReference type="RefSeq" id="WP_071175439.1">
    <property type="nucleotide sequence ID" value="NZ_CP017831.1"/>
</dbReference>
<sequence length="354" mass="39277">MSQTKILANSYACFFVHFCIEVICFSILTHTFKVDNATRFFIYMFFDMVAFYPQFLVGIVHEKFPKLNIPVISVVIMAAGIMLVQYDIASPRSMAGMLIVALANAFLHDCCAIQTTLIGKGKLFPCALFVSGGSFGVVIGQILGPSTFWRKEYLFIVLAVMLVLLLLTNDSWLVEEYEYPKFDLVKRDMPNSYMVIIVAAYFVTFVRSFIGYAIPISWRKELWQSILLFFIMGMGKALGGWLSDKIGARKVGVYSTLLCIPLLIWGQNLMVVSILGIFLFSMTMAITFGMFLSVIPDNPGLAFGLTTLALGNGIMVPFITGPIDPMLNAVIIVVLSVACSVVLGKTLKEDKNVN</sequence>
<keyword evidence="1" id="KW-1133">Transmembrane helix</keyword>
<dbReference type="SUPFAM" id="SSF103473">
    <property type="entry name" value="MFS general substrate transporter"/>
    <property type="match status" value="1"/>
</dbReference>
<feature type="transmembrane region" description="Helical" evidence="1">
    <location>
        <begin position="222"/>
        <end position="239"/>
    </location>
</feature>
<keyword evidence="3" id="KW-1185">Reference proteome</keyword>
<dbReference type="Proteomes" id="UP000179284">
    <property type="component" value="Chromosome I"/>
</dbReference>
<dbReference type="OrthoDB" id="3186315at2"/>
<feature type="transmembrane region" description="Helical" evidence="1">
    <location>
        <begin position="67"/>
        <end position="88"/>
    </location>
</feature>
<feature type="transmembrane region" description="Helical" evidence="1">
    <location>
        <begin position="274"/>
        <end position="294"/>
    </location>
</feature>
<keyword evidence="1" id="KW-0812">Transmembrane</keyword>
<feature type="transmembrane region" description="Helical" evidence="1">
    <location>
        <begin position="7"/>
        <end position="28"/>
    </location>
</feature>
<dbReference type="AlphaFoldDB" id="A0A1D9NZ95"/>
<feature type="transmembrane region" description="Helical" evidence="1">
    <location>
        <begin position="301"/>
        <end position="320"/>
    </location>
</feature>
<dbReference type="EMBL" id="CP017831">
    <property type="protein sequence ID" value="AOZ95688.1"/>
    <property type="molecule type" value="Genomic_DNA"/>
</dbReference>
<feature type="transmembrane region" description="Helical" evidence="1">
    <location>
        <begin position="123"/>
        <end position="143"/>
    </location>
</feature>
<feature type="transmembrane region" description="Helical" evidence="1">
    <location>
        <begin position="326"/>
        <end position="344"/>
    </location>
</feature>
<gene>
    <name evidence="2" type="ORF">bhn_I0654</name>
</gene>
<feature type="transmembrane region" description="Helical" evidence="1">
    <location>
        <begin position="40"/>
        <end position="60"/>
    </location>
</feature>
<keyword evidence="1" id="KW-0472">Membrane</keyword>
<evidence type="ECO:0000313" key="2">
    <source>
        <dbReference type="EMBL" id="AOZ95688.1"/>
    </source>
</evidence>
<dbReference type="KEGG" id="bhu:bhn_I0654"/>
<evidence type="ECO:0000313" key="3">
    <source>
        <dbReference type="Proteomes" id="UP000179284"/>
    </source>
</evidence>
<dbReference type="Gene3D" id="1.20.1250.20">
    <property type="entry name" value="MFS general substrate transporter like domains"/>
    <property type="match status" value="1"/>
</dbReference>
<feature type="transmembrane region" description="Helical" evidence="1">
    <location>
        <begin position="155"/>
        <end position="173"/>
    </location>
</feature>
<dbReference type="InterPro" id="IPR036259">
    <property type="entry name" value="MFS_trans_sf"/>
</dbReference>
<protein>
    <submittedName>
        <fullName evidence="2">MFS transporter</fullName>
    </submittedName>
</protein>
<evidence type="ECO:0000256" key="1">
    <source>
        <dbReference type="SAM" id="Phobius"/>
    </source>
</evidence>